<evidence type="ECO:0000313" key="7">
    <source>
        <dbReference type="Proteomes" id="UP001501706"/>
    </source>
</evidence>
<evidence type="ECO:0000256" key="4">
    <source>
        <dbReference type="ARBA" id="ARBA00023163"/>
    </source>
</evidence>
<reference evidence="6 7" key="1">
    <citation type="journal article" date="2019" name="Int. J. Syst. Evol. Microbiol.">
        <title>The Global Catalogue of Microorganisms (GCM) 10K type strain sequencing project: providing services to taxonomists for standard genome sequencing and annotation.</title>
        <authorList>
            <consortium name="The Broad Institute Genomics Platform"/>
            <consortium name="The Broad Institute Genome Sequencing Center for Infectious Disease"/>
            <person name="Wu L."/>
            <person name="Ma J."/>
        </authorList>
    </citation>
    <scope>NUCLEOTIDE SEQUENCE [LARGE SCALE GENOMIC DNA]</scope>
    <source>
        <strain evidence="6 7">JCM 14330</strain>
    </source>
</reference>
<comment type="similarity">
    <text evidence="1">Belongs to the LysR transcriptional regulatory family.</text>
</comment>
<dbReference type="Gene3D" id="3.40.190.290">
    <property type="match status" value="1"/>
</dbReference>
<dbReference type="InterPro" id="IPR036390">
    <property type="entry name" value="WH_DNA-bd_sf"/>
</dbReference>
<feature type="domain" description="HTH lysR-type" evidence="5">
    <location>
        <begin position="4"/>
        <end position="61"/>
    </location>
</feature>
<dbReference type="Proteomes" id="UP001501706">
    <property type="component" value="Unassembled WGS sequence"/>
</dbReference>
<evidence type="ECO:0000256" key="3">
    <source>
        <dbReference type="ARBA" id="ARBA00023125"/>
    </source>
</evidence>
<dbReference type="SUPFAM" id="SSF46785">
    <property type="entry name" value="Winged helix' DNA-binding domain"/>
    <property type="match status" value="1"/>
</dbReference>
<keyword evidence="2" id="KW-0805">Transcription regulation</keyword>
<protein>
    <submittedName>
        <fullName evidence="6">LysR family transcriptional regulator</fullName>
    </submittedName>
</protein>
<dbReference type="PROSITE" id="PS50931">
    <property type="entry name" value="HTH_LYSR"/>
    <property type="match status" value="1"/>
</dbReference>
<dbReference type="PANTHER" id="PTHR30537">
    <property type="entry name" value="HTH-TYPE TRANSCRIPTIONAL REGULATOR"/>
    <property type="match status" value="1"/>
</dbReference>
<dbReference type="Pfam" id="PF03466">
    <property type="entry name" value="LysR_substrate"/>
    <property type="match status" value="1"/>
</dbReference>
<keyword evidence="3" id="KW-0238">DNA-binding</keyword>
<dbReference type="InterPro" id="IPR058163">
    <property type="entry name" value="LysR-type_TF_proteobact-type"/>
</dbReference>
<evidence type="ECO:0000256" key="2">
    <source>
        <dbReference type="ARBA" id="ARBA00023015"/>
    </source>
</evidence>
<evidence type="ECO:0000259" key="5">
    <source>
        <dbReference type="PROSITE" id="PS50931"/>
    </source>
</evidence>
<proteinExistence type="inferred from homology"/>
<dbReference type="SUPFAM" id="SSF53850">
    <property type="entry name" value="Periplasmic binding protein-like II"/>
    <property type="match status" value="1"/>
</dbReference>
<name>A0ABN1C577_9BURK</name>
<dbReference type="InterPro" id="IPR000847">
    <property type="entry name" value="LysR_HTH_N"/>
</dbReference>
<dbReference type="PANTHER" id="PTHR30537:SF5">
    <property type="entry name" value="HTH-TYPE TRANSCRIPTIONAL ACTIVATOR TTDR-RELATED"/>
    <property type="match status" value="1"/>
</dbReference>
<keyword evidence="4" id="KW-0804">Transcription</keyword>
<accession>A0ABN1C577</accession>
<dbReference type="InterPro" id="IPR005119">
    <property type="entry name" value="LysR_subst-bd"/>
</dbReference>
<dbReference type="InterPro" id="IPR036388">
    <property type="entry name" value="WH-like_DNA-bd_sf"/>
</dbReference>
<dbReference type="EMBL" id="BAAAEN010000012">
    <property type="protein sequence ID" value="GAA0512085.1"/>
    <property type="molecule type" value="Genomic_DNA"/>
</dbReference>
<dbReference type="Pfam" id="PF00126">
    <property type="entry name" value="HTH_1"/>
    <property type="match status" value="1"/>
</dbReference>
<dbReference type="CDD" id="cd08422">
    <property type="entry name" value="PBP2_CrgA_like"/>
    <property type="match status" value="1"/>
</dbReference>
<keyword evidence="7" id="KW-1185">Reference proteome</keyword>
<evidence type="ECO:0000256" key="1">
    <source>
        <dbReference type="ARBA" id="ARBA00009437"/>
    </source>
</evidence>
<comment type="caution">
    <text evidence="6">The sequence shown here is derived from an EMBL/GenBank/DDBJ whole genome shotgun (WGS) entry which is preliminary data.</text>
</comment>
<organism evidence="6 7">
    <name type="scientific">Pigmentiphaga daeguensis</name>
    <dbReference type="NCBI Taxonomy" id="414049"/>
    <lineage>
        <taxon>Bacteria</taxon>
        <taxon>Pseudomonadati</taxon>
        <taxon>Pseudomonadota</taxon>
        <taxon>Betaproteobacteria</taxon>
        <taxon>Burkholderiales</taxon>
        <taxon>Alcaligenaceae</taxon>
        <taxon>Pigmentiphaga</taxon>
    </lineage>
</organism>
<gene>
    <name evidence="6" type="ORF">GCM10009097_31710</name>
</gene>
<dbReference type="PRINTS" id="PR00039">
    <property type="entry name" value="HTHLYSR"/>
</dbReference>
<evidence type="ECO:0000313" key="6">
    <source>
        <dbReference type="EMBL" id="GAA0512085.1"/>
    </source>
</evidence>
<sequence length="304" mass="33560">MFMDKFAAITVFAKVASLGSFTAAGGQLSLSPSAVTKSVSQLEKHLGARLFSRTTHGVALTEEGSAFLAHCLPILQSLADAERQLSAGKHAASGRLRVGIPHAMARLYVTPRLPDFLASNPGIQLELILVDHMIDLVEYQLDLAVRVGSPRDGRSVVKELARTQRVTVATPAYLKRHGIPRTVEDLRSHNCMCLLFNGRRRLWRFGIKGRTRSFTPHGNLVVNSGDELREAVLQDIGITQINSIMIENDLAQGRLVPVLAGHVVPSDTLYAVYLQSRFMPPRARSFLDFLDDVFKPFRRPSRLA</sequence>
<dbReference type="Gene3D" id="1.10.10.10">
    <property type="entry name" value="Winged helix-like DNA-binding domain superfamily/Winged helix DNA-binding domain"/>
    <property type="match status" value="1"/>
</dbReference>